<evidence type="ECO:0000313" key="2">
    <source>
        <dbReference type="EMBL" id="KAK4190197.1"/>
    </source>
</evidence>
<feature type="coiled-coil region" evidence="1">
    <location>
        <begin position="73"/>
        <end position="100"/>
    </location>
</feature>
<reference evidence="2" key="2">
    <citation type="submission" date="2023-05" db="EMBL/GenBank/DDBJ databases">
        <authorList>
            <consortium name="Lawrence Berkeley National Laboratory"/>
            <person name="Steindorff A."/>
            <person name="Hensen N."/>
            <person name="Bonometti L."/>
            <person name="Westerberg I."/>
            <person name="Brannstrom I.O."/>
            <person name="Guillou S."/>
            <person name="Cros-Aarteil S."/>
            <person name="Calhoun S."/>
            <person name="Haridas S."/>
            <person name="Kuo A."/>
            <person name="Mondo S."/>
            <person name="Pangilinan J."/>
            <person name="Riley R."/>
            <person name="Labutti K."/>
            <person name="Andreopoulos B."/>
            <person name="Lipzen A."/>
            <person name="Chen C."/>
            <person name="Yanf M."/>
            <person name="Daum C."/>
            <person name="Ng V."/>
            <person name="Clum A."/>
            <person name="Ohm R."/>
            <person name="Martin F."/>
            <person name="Silar P."/>
            <person name="Natvig D."/>
            <person name="Lalanne C."/>
            <person name="Gautier V."/>
            <person name="Ament-Velasquez S.L."/>
            <person name="Kruys A."/>
            <person name="Hutchinson M.I."/>
            <person name="Powell A.J."/>
            <person name="Barry K."/>
            <person name="Miller A.N."/>
            <person name="Grigoriev I.V."/>
            <person name="Debuchy R."/>
            <person name="Gladieux P."/>
            <person name="Thoren M.H."/>
            <person name="Johannesson H."/>
        </authorList>
    </citation>
    <scope>NUCLEOTIDE SEQUENCE</scope>
    <source>
        <strain evidence="2">PSN309</strain>
    </source>
</reference>
<dbReference type="Proteomes" id="UP001302126">
    <property type="component" value="Unassembled WGS sequence"/>
</dbReference>
<organism evidence="2 3">
    <name type="scientific">Podospora australis</name>
    <dbReference type="NCBI Taxonomy" id="1536484"/>
    <lineage>
        <taxon>Eukaryota</taxon>
        <taxon>Fungi</taxon>
        <taxon>Dikarya</taxon>
        <taxon>Ascomycota</taxon>
        <taxon>Pezizomycotina</taxon>
        <taxon>Sordariomycetes</taxon>
        <taxon>Sordariomycetidae</taxon>
        <taxon>Sordariales</taxon>
        <taxon>Podosporaceae</taxon>
        <taxon>Podospora</taxon>
    </lineage>
</organism>
<dbReference type="EMBL" id="MU864368">
    <property type="protein sequence ID" value="KAK4190197.1"/>
    <property type="molecule type" value="Genomic_DNA"/>
</dbReference>
<accession>A0AAN6X2C4</accession>
<evidence type="ECO:0008006" key="4">
    <source>
        <dbReference type="Google" id="ProtNLM"/>
    </source>
</evidence>
<dbReference type="AlphaFoldDB" id="A0AAN6X2C4"/>
<protein>
    <recommendedName>
        <fullName evidence="4">Pentatricopeptide repeat domain-containing protein</fullName>
    </recommendedName>
</protein>
<keyword evidence="3" id="KW-1185">Reference proteome</keyword>
<proteinExistence type="predicted"/>
<comment type="caution">
    <text evidence="2">The sequence shown here is derived from an EMBL/GenBank/DDBJ whole genome shotgun (WGS) entry which is preliminary data.</text>
</comment>
<gene>
    <name evidence="2" type="ORF">QBC35DRAFT_378561</name>
</gene>
<evidence type="ECO:0000256" key="1">
    <source>
        <dbReference type="SAM" id="Coils"/>
    </source>
</evidence>
<keyword evidence="1" id="KW-0175">Coiled coil</keyword>
<sequence>MLGLWSMAARLQGCHCRACLRTTNTTIARQPTTTTITSTRRIVTNPRRKKVLASDVFTACYSAIMATAAVLDARTKKEKRRDLERQIDEAKDRLRALRGDSERMQPPPLTEVVKESRKWSVLGALESVCRAKNEVLEEVGDMTWDRIRQVKKLRRDLDITWHYQTIKGTTTLPALSGRMAVEEAHARYRPGDREAKTESHIIRTAEMINKLVDRLLEEAYWISEAEAPGTHPALSSPDSAMTMIRLLRSDGYPRYTYPGIDLEATAEARANLNEVVRKILSQFARPWRERAVAKICYNLLVCTHPPSIHNYNALIWSFAQLGEYRLAEVVVENFLYDSHLKPTETTSLCLLQHYRMTNNITGFYNVMRRLIGSDPRGIGLMRRHEEDVPTVPSLRRWAKRKRKVAHTNAYYVYRHPLTQYVVEGILEGLLDFFRTADAAKVLVAALKERWLVSFELFNRLLHQCVTMLDARAGGIIIQGLVDNIGRATSLILRREGFHYREVKKLRRITSMLEAMPKQLLPPEEKTSRGFWRLQRAIRLREISADLNQIGRAIELVQTLVLPQTRESLGLVQLDMAVEALDITSAWQQEEQDTIDRLKRLAKIQWVYQQYIKADREIVRAEHIFSNAVGGSLPPTLRTTTHFNPHIPVHVRVAQALPYVTIGSDQYEVAGIFLRVRELDVELKVSLIMAMPQEYIDLVNQEALMASGDVDYTKLFRIFANYLETFDEHGPEEAASASRWTESGGRFSRLLGVLPRFWARTGDARA</sequence>
<evidence type="ECO:0000313" key="3">
    <source>
        <dbReference type="Proteomes" id="UP001302126"/>
    </source>
</evidence>
<reference evidence="2" key="1">
    <citation type="journal article" date="2023" name="Mol. Phylogenet. Evol.">
        <title>Genome-scale phylogeny and comparative genomics of the fungal order Sordariales.</title>
        <authorList>
            <person name="Hensen N."/>
            <person name="Bonometti L."/>
            <person name="Westerberg I."/>
            <person name="Brannstrom I.O."/>
            <person name="Guillou S."/>
            <person name="Cros-Aarteil S."/>
            <person name="Calhoun S."/>
            <person name="Haridas S."/>
            <person name="Kuo A."/>
            <person name="Mondo S."/>
            <person name="Pangilinan J."/>
            <person name="Riley R."/>
            <person name="LaButti K."/>
            <person name="Andreopoulos B."/>
            <person name="Lipzen A."/>
            <person name="Chen C."/>
            <person name="Yan M."/>
            <person name="Daum C."/>
            <person name="Ng V."/>
            <person name="Clum A."/>
            <person name="Steindorff A."/>
            <person name="Ohm R.A."/>
            <person name="Martin F."/>
            <person name="Silar P."/>
            <person name="Natvig D.O."/>
            <person name="Lalanne C."/>
            <person name="Gautier V."/>
            <person name="Ament-Velasquez S.L."/>
            <person name="Kruys A."/>
            <person name="Hutchinson M.I."/>
            <person name="Powell A.J."/>
            <person name="Barry K."/>
            <person name="Miller A.N."/>
            <person name="Grigoriev I.V."/>
            <person name="Debuchy R."/>
            <person name="Gladieux P."/>
            <person name="Hiltunen Thoren M."/>
            <person name="Johannesson H."/>
        </authorList>
    </citation>
    <scope>NUCLEOTIDE SEQUENCE</scope>
    <source>
        <strain evidence="2">PSN309</strain>
    </source>
</reference>
<name>A0AAN6X2C4_9PEZI</name>